<dbReference type="InterPro" id="IPR015943">
    <property type="entry name" value="WD40/YVTN_repeat-like_dom_sf"/>
</dbReference>
<evidence type="ECO:0000256" key="10">
    <source>
        <dbReference type="ARBA" id="ARBA00032565"/>
    </source>
</evidence>
<organism evidence="12 13">
    <name type="scientific">Macrosiphum euphorbiae</name>
    <name type="common">potato aphid</name>
    <dbReference type="NCBI Taxonomy" id="13131"/>
    <lineage>
        <taxon>Eukaryota</taxon>
        <taxon>Metazoa</taxon>
        <taxon>Ecdysozoa</taxon>
        <taxon>Arthropoda</taxon>
        <taxon>Hexapoda</taxon>
        <taxon>Insecta</taxon>
        <taxon>Pterygota</taxon>
        <taxon>Neoptera</taxon>
        <taxon>Paraneoptera</taxon>
        <taxon>Hemiptera</taxon>
        <taxon>Sternorrhyncha</taxon>
        <taxon>Aphidomorpha</taxon>
        <taxon>Aphidoidea</taxon>
        <taxon>Aphididae</taxon>
        <taxon>Macrosiphini</taxon>
        <taxon>Macrosiphum</taxon>
    </lineage>
</organism>
<dbReference type="GO" id="GO:0016558">
    <property type="term" value="P:protein import into peroxisome matrix"/>
    <property type="evidence" value="ECO:0007669"/>
    <property type="project" value="InterPro"/>
</dbReference>
<comment type="subcellular location">
    <subcellularLocation>
        <location evidence="2">Cytoplasm</location>
        <location evidence="2">Cytosol</location>
    </subcellularLocation>
    <subcellularLocation>
        <location evidence="1">Peroxisome matrix</location>
    </subcellularLocation>
</comment>
<keyword evidence="8" id="KW-0576">Peroxisome</keyword>
<dbReference type="EMBL" id="CARXXK010000001">
    <property type="protein sequence ID" value="CAI6351947.1"/>
    <property type="molecule type" value="Genomic_DNA"/>
</dbReference>
<dbReference type="GO" id="GO:0005053">
    <property type="term" value="F:peroxisome matrix targeting signal-2 binding"/>
    <property type="evidence" value="ECO:0007669"/>
    <property type="project" value="InterPro"/>
</dbReference>
<dbReference type="PROSITE" id="PS50294">
    <property type="entry name" value="WD_REPEATS_REGION"/>
    <property type="match status" value="2"/>
</dbReference>
<keyword evidence="13" id="KW-1185">Reference proteome</keyword>
<dbReference type="InterPro" id="IPR020472">
    <property type="entry name" value="WD40_PAC1"/>
</dbReference>
<keyword evidence="6" id="KW-0677">Repeat</keyword>
<dbReference type="GO" id="GO:0005829">
    <property type="term" value="C:cytosol"/>
    <property type="evidence" value="ECO:0007669"/>
    <property type="project" value="UniProtKB-SubCell"/>
</dbReference>
<comment type="caution">
    <text evidence="12">The sequence shown here is derived from an EMBL/GenBank/DDBJ whole genome shotgun (WGS) entry which is preliminary data.</text>
</comment>
<dbReference type="PANTHER" id="PTHR46027">
    <property type="entry name" value="PEROXISOMAL TARGETING SIGNAL 2 RECEPTOR"/>
    <property type="match status" value="1"/>
</dbReference>
<evidence type="ECO:0000256" key="3">
    <source>
        <dbReference type="ARBA" id="ARBA00022448"/>
    </source>
</evidence>
<dbReference type="GO" id="GO:0005782">
    <property type="term" value="C:peroxisomal matrix"/>
    <property type="evidence" value="ECO:0007669"/>
    <property type="project" value="UniProtKB-SubCell"/>
</dbReference>
<feature type="repeat" description="WD" evidence="11">
    <location>
        <begin position="102"/>
        <end position="136"/>
    </location>
</feature>
<gene>
    <name evidence="12" type="ORF">MEUPH1_LOCUS8251</name>
</gene>
<protein>
    <recommendedName>
        <fullName evidence="10">Peroxin-7</fullName>
    </recommendedName>
</protein>
<name>A0AAV0W872_9HEMI</name>
<sequence>MTTFKTENRHGYSVKFSPNRSNLLAIATSQYYGFKGGGTLFLVKYDEDRCLITKKYEMHWEDGLFDVVWSRSVYSLLVTASGDGTVQMWNYKYPSQKPVRTFNEHKKEVCSVDWCQNSVDDFLLSASWDCSVKLWDPNKYCSLTTYKGHDRLVYEAKWSPFLSSCFASVSGDGMLDIWDCSSPLRPSVKINAHQAEILSCSWNQFYPFVLATGGAEGLIRIWDIRKLLTPIFQLEGCQDAVKRVQCSPHHWSTLVSASYDCTTKIWDYGVSSEPRQSHQNHSDYVYGLDMSADQDGLMADCGWDAEVRVFRI</sequence>
<feature type="repeat" description="WD" evidence="11">
    <location>
        <begin position="190"/>
        <end position="225"/>
    </location>
</feature>
<feature type="repeat" description="WD" evidence="11">
    <location>
        <begin position="146"/>
        <end position="179"/>
    </location>
</feature>
<keyword evidence="3" id="KW-0813">Transport</keyword>
<evidence type="ECO:0000256" key="9">
    <source>
        <dbReference type="ARBA" id="ARBA00024017"/>
    </source>
</evidence>
<dbReference type="PRINTS" id="PR00320">
    <property type="entry name" value="GPROTEINBRPT"/>
</dbReference>
<evidence type="ECO:0000256" key="8">
    <source>
        <dbReference type="ARBA" id="ARBA00023140"/>
    </source>
</evidence>
<accession>A0AAV0W872</accession>
<proteinExistence type="inferred from homology"/>
<keyword evidence="5 11" id="KW-0853">WD repeat</keyword>
<dbReference type="SUPFAM" id="SSF50978">
    <property type="entry name" value="WD40 repeat-like"/>
    <property type="match status" value="1"/>
</dbReference>
<evidence type="ECO:0000256" key="4">
    <source>
        <dbReference type="ARBA" id="ARBA00022490"/>
    </source>
</evidence>
<evidence type="ECO:0000313" key="13">
    <source>
        <dbReference type="Proteomes" id="UP001160148"/>
    </source>
</evidence>
<evidence type="ECO:0000256" key="11">
    <source>
        <dbReference type="PROSITE-ProRule" id="PRU00221"/>
    </source>
</evidence>
<evidence type="ECO:0000256" key="7">
    <source>
        <dbReference type="ARBA" id="ARBA00022927"/>
    </source>
</evidence>
<dbReference type="AlphaFoldDB" id="A0AAV0W872"/>
<dbReference type="InterPro" id="IPR001680">
    <property type="entry name" value="WD40_rpt"/>
</dbReference>
<comment type="similarity">
    <text evidence="9">Belongs to the WD repeat peroxin-7 family.</text>
</comment>
<evidence type="ECO:0000313" key="12">
    <source>
        <dbReference type="EMBL" id="CAI6351947.1"/>
    </source>
</evidence>
<keyword evidence="4" id="KW-0963">Cytoplasm</keyword>
<dbReference type="Proteomes" id="UP001160148">
    <property type="component" value="Unassembled WGS sequence"/>
</dbReference>
<evidence type="ECO:0000256" key="1">
    <source>
        <dbReference type="ARBA" id="ARBA00004253"/>
    </source>
</evidence>
<keyword evidence="7" id="KW-0653">Protein transport</keyword>
<dbReference type="SMART" id="SM00320">
    <property type="entry name" value="WD40"/>
    <property type="match status" value="6"/>
</dbReference>
<evidence type="ECO:0000256" key="5">
    <source>
        <dbReference type="ARBA" id="ARBA00022574"/>
    </source>
</evidence>
<dbReference type="PANTHER" id="PTHR46027:SF1">
    <property type="entry name" value="PEROXISOMAL TARGETING SIGNAL 2 RECEPTOR"/>
    <property type="match status" value="1"/>
</dbReference>
<dbReference type="Gene3D" id="2.130.10.10">
    <property type="entry name" value="YVTN repeat-like/Quinoprotein amine dehydrogenase"/>
    <property type="match status" value="1"/>
</dbReference>
<dbReference type="PROSITE" id="PS50082">
    <property type="entry name" value="WD_REPEATS_2"/>
    <property type="match status" value="3"/>
</dbReference>
<reference evidence="12 13" key="1">
    <citation type="submission" date="2023-01" db="EMBL/GenBank/DDBJ databases">
        <authorList>
            <person name="Whitehead M."/>
        </authorList>
    </citation>
    <scope>NUCLEOTIDE SEQUENCE [LARGE SCALE GENOMIC DNA]</scope>
</reference>
<evidence type="ECO:0000256" key="2">
    <source>
        <dbReference type="ARBA" id="ARBA00004514"/>
    </source>
</evidence>
<evidence type="ECO:0000256" key="6">
    <source>
        <dbReference type="ARBA" id="ARBA00022737"/>
    </source>
</evidence>
<dbReference type="InterPro" id="IPR044536">
    <property type="entry name" value="PEX7"/>
</dbReference>
<dbReference type="Pfam" id="PF00400">
    <property type="entry name" value="WD40"/>
    <property type="match status" value="5"/>
</dbReference>
<dbReference type="InterPro" id="IPR036322">
    <property type="entry name" value="WD40_repeat_dom_sf"/>
</dbReference>